<gene>
    <name evidence="2" type="ORF">F7R14_13650</name>
    <name evidence="3" type="ORF">SAMN04490191_1539</name>
</gene>
<feature type="domain" description="Metalloprotease TldD/E C-terminal" evidence="1">
    <location>
        <begin position="225"/>
        <end position="447"/>
    </location>
</feature>
<keyword evidence="4" id="KW-1185">Reference proteome</keyword>
<dbReference type="PANTHER" id="PTHR43666">
    <property type="entry name" value="TLDD PROTEIN"/>
    <property type="match status" value="1"/>
</dbReference>
<accession>A0A0J6HBM8</accession>
<dbReference type="EMBL" id="LT629746">
    <property type="protein sequence ID" value="SDS47528.1"/>
    <property type="molecule type" value="Genomic_DNA"/>
</dbReference>
<keyword evidence="3" id="KW-0645">Protease</keyword>
<dbReference type="PATRIC" id="fig|163011.3.peg.5141"/>
<dbReference type="SUPFAM" id="SSF111283">
    <property type="entry name" value="Putative modulator of DNA gyrase, PmbA/TldD"/>
    <property type="match status" value="1"/>
</dbReference>
<dbReference type="InterPro" id="IPR036059">
    <property type="entry name" value="TldD/PmbA_sf"/>
</dbReference>
<evidence type="ECO:0000313" key="5">
    <source>
        <dbReference type="Proteomes" id="UP000434925"/>
    </source>
</evidence>
<dbReference type="EMBL" id="VZPO01000005">
    <property type="protein sequence ID" value="KAB0504113.1"/>
    <property type="molecule type" value="Genomic_DNA"/>
</dbReference>
<reference evidence="3" key="1">
    <citation type="submission" date="2016-10" db="EMBL/GenBank/DDBJ databases">
        <authorList>
            <person name="de Groot N.N."/>
        </authorList>
    </citation>
    <scope>NUCLEOTIDE SEQUENCE [LARGE SCALE GENOMIC DNA]</scope>
    <source>
        <strain evidence="3">BS3782</strain>
    </source>
</reference>
<dbReference type="GO" id="GO:0008237">
    <property type="term" value="F:metallopeptidase activity"/>
    <property type="evidence" value="ECO:0007669"/>
    <property type="project" value="InterPro"/>
</dbReference>
<organism evidence="3 4">
    <name type="scientific">Pseudomonas lini</name>
    <dbReference type="NCBI Taxonomy" id="163011"/>
    <lineage>
        <taxon>Bacteria</taxon>
        <taxon>Pseudomonadati</taxon>
        <taxon>Pseudomonadota</taxon>
        <taxon>Gammaproteobacteria</taxon>
        <taxon>Pseudomonadales</taxon>
        <taxon>Pseudomonadaceae</taxon>
        <taxon>Pseudomonas</taxon>
    </lineage>
</organism>
<dbReference type="GO" id="GO:0006508">
    <property type="term" value="P:proteolysis"/>
    <property type="evidence" value="ECO:0007669"/>
    <property type="project" value="UniProtKB-KW"/>
</dbReference>
<proteinExistence type="predicted"/>
<dbReference type="Pfam" id="PF19289">
    <property type="entry name" value="PmbA_TldD_3rd"/>
    <property type="match status" value="1"/>
</dbReference>
<dbReference type="AlphaFoldDB" id="A0A0J6HBM8"/>
<evidence type="ECO:0000313" key="4">
    <source>
        <dbReference type="Proteomes" id="UP000182814"/>
    </source>
</evidence>
<name>A0A0J6HBM8_9PSED</name>
<reference evidence="2 5" key="3">
    <citation type="submission" date="2019-09" db="EMBL/GenBank/DDBJ databases">
        <title>Draft genome sequences of 48 bacterial type strains from the CCUG.</title>
        <authorList>
            <person name="Tunovic T."/>
            <person name="Pineiro-Iglesias B."/>
            <person name="Unosson C."/>
            <person name="Inganas E."/>
            <person name="Ohlen M."/>
            <person name="Cardew S."/>
            <person name="Jensie-Markopoulos S."/>
            <person name="Salva-Serra F."/>
            <person name="Jaen-Luchoro D."/>
            <person name="Karlsson R."/>
            <person name="Svensson-Stadler L."/>
            <person name="Chun J."/>
            <person name="Moore E."/>
        </authorList>
    </citation>
    <scope>NUCLEOTIDE SEQUENCE [LARGE SCALE GENOMIC DNA]</scope>
    <source>
        <strain evidence="2 5">CCUG 51522</strain>
    </source>
</reference>
<evidence type="ECO:0000313" key="2">
    <source>
        <dbReference type="EMBL" id="KAB0504113.1"/>
    </source>
</evidence>
<evidence type="ECO:0000259" key="1">
    <source>
        <dbReference type="Pfam" id="PF19289"/>
    </source>
</evidence>
<reference evidence="4" key="2">
    <citation type="submission" date="2016-10" db="EMBL/GenBank/DDBJ databases">
        <authorList>
            <person name="Varghese N."/>
            <person name="Submissions S."/>
        </authorList>
    </citation>
    <scope>NUCLEOTIDE SEQUENCE [LARGE SCALE GENOMIC DNA]</scope>
    <source>
        <strain evidence="4">BS3782</strain>
    </source>
</reference>
<sequence length="449" mass="49176">MSTSTSTSNSQAESFKDLVNRLRDALRTPEQFTLSYAAESSAFVRFNHAKVRQAGQVQQASVGFKLINDGRHADLNITLSGDHEVDLQRLAEGLQQLRETLPLLPQDPYLLLNQNDWQSNNVQEHPLPDTEQVVAEITQAAEGLDLVGFYAAGPISRGFASSSGAFGWHQANSFNFDFSLFHENGQAVKASYAGHDWNSEGFARRFQQAREQLAFLGRPLRTLPPGEYRAYLAPAALEEIMGMLSWGGFSAQAIASKQSPLQKFYASEACFSPNVWLSEQVSGSLSPAFSDEGYPRDDLGLIAKGMANARLINSRSAAEYGLAANGASSHEYPTALVMQGGNLEQADILKRLGTGLYISNLWYLNYSDQPAARLTGMTRFATFWVENGKIQAPVSTMRFDDSVYSLLGSQLEALTEERELMLSASTYSQRATASALLPGALVSRLTLTL</sequence>
<dbReference type="PANTHER" id="PTHR43666:SF1">
    <property type="entry name" value="CONSERVED PROTEIN"/>
    <property type="match status" value="1"/>
</dbReference>
<keyword evidence="3" id="KW-0378">Hydrolase</keyword>
<dbReference type="RefSeq" id="WP_048396368.1">
    <property type="nucleotide sequence ID" value="NZ_JYLB01000006.1"/>
</dbReference>
<dbReference type="InterPro" id="IPR045569">
    <property type="entry name" value="Metalloprtase-TldD/E_C"/>
</dbReference>
<protein>
    <submittedName>
        <fullName evidence="3">Predicted Zn-dependent protease or its inactivated homolog</fullName>
    </submittedName>
    <submittedName>
        <fullName evidence="2">TldD/PmbA family protein</fullName>
    </submittedName>
</protein>
<dbReference type="Proteomes" id="UP000182814">
    <property type="component" value="Chromosome I"/>
</dbReference>
<dbReference type="Proteomes" id="UP000434925">
    <property type="component" value="Unassembled WGS sequence"/>
</dbReference>
<evidence type="ECO:0000313" key="3">
    <source>
        <dbReference type="EMBL" id="SDS47528.1"/>
    </source>
</evidence>